<dbReference type="InterPro" id="IPR006157">
    <property type="entry name" value="FolB_dom"/>
</dbReference>
<dbReference type="GO" id="GO:0004150">
    <property type="term" value="F:dihydroneopterin aldolase activity"/>
    <property type="evidence" value="ECO:0007669"/>
    <property type="project" value="UniProtKB-EC"/>
</dbReference>
<comment type="pathway">
    <text evidence="2">Cofactor biosynthesis; tetrahydrofolate biosynthesis; 2-amino-4-hydroxy-6-hydroxymethyl-7,8-dihydropteridine diphosphate from 7,8-dihydroneopterin triphosphate: step 3/4.</text>
</comment>
<dbReference type="eggNOG" id="COG1539">
    <property type="taxonomic scope" value="Bacteria"/>
</dbReference>
<dbReference type="PATRIC" id="fig|269796.9.peg.2316"/>
<evidence type="ECO:0000313" key="10">
    <source>
        <dbReference type="Proteomes" id="UP000001929"/>
    </source>
</evidence>
<gene>
    <name evidence="9" type="ordered locus">Rru_A2219</name>
</gene>
<accession>Q2RS76</accession>
<evidence type="ECO:0000256" key="6">
    <source>
        <dbReference type="ARBA" id="ARBA00023239"/>
    </source>
</evidence>
<evidence type="ECO:0000256" key="2">
    <source>
        <dbReference type="ARBA" id="ARBA00005013"/>
    </source>
</evidence>
<dbReference type="SMART" id="SM00905">
    <property type="entry name" value="FolB"/>
    <property type="match status" value="1"/>
</dbReference>
<evidence type="ECO:0000256" key="3">
    <source>
        <dbReference type="ARBA" id="ARBA00005708"/>
    </source>
</evidence>
<protein>
    <recommendedName>
        <fullName evidence="4">dihydroneopterin aldolase</fullName>
        <ecNumber evidence="4">4.1.2.25</ecNumber>
    </recommendedName>
    <alternativeName>
        <fullName evidence="7">7,8-dihydroneopterin aldolase</fullName>
    </alternativeName>
</protein>
<keyword evidence="5" id="KW-0289">Folate biosynthesis</keyword>
<comment type="similarity">
    <text evidence="3">Belongs to the DHNA family.</text>
</comment>
<dbReference type="Pfam" id="PF02152">
    <property type="entry name" value="FolB"/>
    <property type="match status" value="1"/>
</dbReference>
<evidence type="ECO:0000256" key="7">
    <source>
        <dbReference type="ARBA" id="ARBA00032903"/>
    </source>
</evidence>
<dbReference type="Proteomes" id="UP000001929">
    <property type="component" value="Chromosome"/>
</dbReference>
<dbReference type="KEGG" id="rru:Rru_A2219"/>
<evidence type="ECO:0000259" key="8">
    <source>
        <dbReference type="SMART" id="SM00905"/>
    </source>
</evidence>
<evidence type="ECO:0000313" key="9">
    <source>
        <dbReference type="EMBL" id="ABC23019.1"/>
    </source>
</evidence>
<name>Q2RS76_RHORT</name>
<evidence type="ECO:0000256" key="5">
    <source>
        <dbReference type="ARBA" id="ARBA00022909"/>
    </source>
</evidence>
<dbReference type="STRING" id="269796.Rru_A2219"/>
<dbReference type="EC" id="4.1.2.25" evidence="4"/>
<dbReference type="NCBIfam" id="TIGR00526">
    <property type="entry name" value="folB_dom"/>
    <property type="match status" value="1"/>
</dbReference>
<dbReference type="GO" id="GO:0005737">
    <property type="term" value="C:cytoplasm"/>
    <property type="evidence" value="ECO:0007669"/>
    <property type="project" value="TreeGrafter"/>
</dbReference>
<dbReference type="RefSeq" id="WP_011389874.1">
    <property type="nucleotide sequence ID" value="NC_007643.1"/>
</dbReference>
<evidence type="ECO:0000256" key="1">
    <source>
        <dbReference type="ARBA" id="ARBA00001353"/>
    </source>
</evidence>
<dbReference type="GO" id="GO:0046656">
    <property type="term" value="P:folic acid biosynthetic process"/>
    <property type="evidence" value="ECO:0007669"/>
    <property type="project" value="UniProtKB-KW"/>
</dbReference>
<dbReference type="EnsemblBacteria" id="ABC23019">
    <property type="protein sequence ID" value="ABC23019"/>
    <property type="gene ID" value="Rru_A2219"/>
</dbReference>
<dbReference type="AlphaFoldDB" id="Q2RS76"/>
<organism evidence="9 10">
    <name type="scientific">Rhodospirillum rubrum (strain ATCC 11170 / ATH 1.1.1 / DSM 467 / LMG 4362 / NCIMB 8255 / S1)</name>
    <dbReference type="NCBI Taxonomy" id="269796"/>
    <lineage>
        <taxon>Bacteria</taxon>
        <taxon>Pseudomonadati</taxon>
        <taxon>Pseudomonadota</taxon>
        <taxon>Alphaproteobacteria</taxon>
        <taxon>Rhodospirillales</taxon>
        <taxon>Rhodospirillaceae</taxon>
        <taxon>Rhodospirillum</taxon>
    </lineage>
</organism>
<dbReference type="PANTHER" id="PTHR42844">
    <property type="entry name" value="DIHYDRONEOPTERIN ALDOLASE 1-RELATED"/>
    <property type="match status" value="1"/>
</dbReference>
<dbReference type="EMBL" id="CP000230">
    <property type="protein sequence ID" value="ABC23019.1"/>
    <property type="molecule type" value="Genomic_DNA"/>
</dbReference>
<dbReference type="HOGENOM" id="CLU_112632_0_1_5"/>
<dbReference type="InterPro" id="IPR043133">
    <property type="entry name" value="GTP-CH-I_C/QueF"/>
</dbReference>
<keyword evidence="10" id="KW-1185">Reference proteome</keyword>
<keyword evidence="6" id="KW-0456">Lyase</keyword>
<proteinExistence type="inferred from homology"/>
<dbReference type="InterPro" id="IPR006156">
    <property type="entry name" value="Dihydroneopterin_aldolase"/>
</dbReference>
<feature type="domain" description="Dihydroneopterin aldolase/epimerase" evidence="8">
    <location>
        <begin position="24"/>
        <end position="134"/>
    </location>
</feature>
<dbReference type="PANTHER" id="PTHR42844:SF1">
    <property type="entry name" value="DIHYDRONEOPTERIN ALDOLASE 1-RELATED"/>
    <property type="match status" value="1"/>
</dbReference>
<sequence length="139" mass="15625">MSNRKTSVIEPLRIADARAALRHVFVRDLVLAANIGVHPHEHRAPQRVCINLDLAVREDGRPLGDQLDNVVCYETIVVRVRSIARDGHVNLVETLAERVASLCLQDPRVVSARVRIEKLDVFEDTHSVGVEIERFNPLP</sequence>
<comment type="catalytic activity">
    <reaction evidence="1">
        <text>7,8-dihydroneopterin = 6-hydroxymethyl-7,8-dihydropterin + glycolaldehyde</text>
        <dbReference type="Rhea" id="RHEA:10540"/>
        <dbReference type="ChEBI" id="CHEBI:17001"/>
        <dbReference type="ChEBI" id="CHEBI:17071"/>
        <dbReference type="ChEBI" id="CHEBI:44841"/>
        <dbReference type="EC" id="4.1.2.25"/>
    </reaction>
</comment>
<reference evidence="9 10" key="1">
    <citation type="journal article" date="2011" name="Stand. Genomic Sci.">
        <title>Complete genome sequence of Rhodospirillum rubrum type strain (S1).</title>
        <authorList>
            <person name="Munk A.C."/>
            <person name="Copeland A."/>
            <person name="Lucas S."/>
            <person name="Lapidus A."/>
            <person name="Del Rio T.G."/>
            <person name="Barry K."/>
            <person name="Detter J.C."/>
            <person name="Hammon N."/>
            <person name="Israni S."/>
            <person name="Pitluck S."/>
            <person name="Brettin T."/>
            <person name="Bruce D."/>
            <person name="Han C."/>
            <person name="Tapia R."/>
            <person name="Gilna P."/>
            <person name="Schmutz J."/>
            <person name="Larimer F."/>
            <person name="Land M."/>
            <person name="Kyrpides N.C."/>
            <person name="Mavromatis K."/>
            <person name="Richardson P."/>
            <person name="Rohde M."/>
            <person name="Goker M."/>
            <person name="Klenk H.P."/>
            <person name="Zhang Y."/>
            <person name="Roberts G.P."/>
            <person name="Reslewic S."/>
            <person name="Schwartz D.C."/>
        </authorList>
    </citation>
    <scope>NUCLEOTIDE SEQUENCE [LARGE SCALE GENOMIC DNA]</scope>
    <source>
        <strain evidence="10">ATCC 11170 / ATH 1.1.1 / DSM 467 / LMG 4362 / NCIMB 8255 / S1</strain>
    </source>
</reference>
<evidence type="ECO:0000256" key="4">
    <source>
        <dbReference type="ARBA" id="ARBA00013043"/>
    </source>
</evidence>
<dbReference type="SUPFAM" id="SSF55620">
    <property type="entry name" value="Tetrahydrobiopterin biosynthesis enzymes-like"/>
    <property type="match status" value="1"/>
</dbReference>
<dbReference type="PhylomeDB" id="Q2RS76"/>
<dbReference type="Gene3D" id="3.30.1130.10">
    <property type="match status" value="1"/>
</dbReference>